<keyword evidence="7" id="KW-1185">Reference proteome</keyword>
<evidence type="ECO:0000313" key="6">
    <source>
        <dbReference type="EMBL" id="MET4559892.1"/>
    </source>
</evidence>
<accession>A0ABV2PG24</accession>
<evidence type="ECO:0008006" key="8">
    <source>
        <dbReference type="Google" id="ProtNLM"/>
    </source>
</evidence>
<keyword evidence="5" id="KW-1133">Transmembrane helix</keyword>
<feature type="transmembrane region" description="Helical" evidence="5">
    <location>
        <begin position="403"/>
        <end position="432"/>
    </location>
</feature>
<feature type="transmembrane region" description="Helical" evidence="5">
    <location>
        <begin position="322"/>
        <end position="341"/>
    </location>
</feature>
<feature type="transmembrane region" description="Helical" evidence="5">
    <location>
        <begin position="353"/>
        <end position="370"/>
    </location>
</feature>
<dbReference type="EMBL" id="JBEPSB010000003">
    <property type="protein sequence ID" value="MET4559892.1"/>
    <property type="molecule type" value="Genomic_DNA"/>
</dbReference>
<keyword evidence="3 4" id="KW-0472">Membrane</keyword>
<sequence length="479" mass="54557">MNKHRNRELLYQALRKQTDIRISQKHYYFHDENQELVFFYCPGLIDNELYFNTLLPSVRHLAEQGHMNDIKIINRYLEVEELHDYLQKLEDINSGIFSGFIYIYHSQSDKLYAIQLAKLPERAIDESNMEVSLRGPRDGFVENIDTNLSLLRMRLKSNHLCSKSYLIGTTSKTRVLLLYLDNLIKPDILENVQNKLDVIDVDVIISSYHIEELLYDKTSALFPLIDYTGRPDFVVNSLNQGRFAVLVDGSPSCLIGPVNLLLLLKAPEDDQTSFIYGSFSRILRVLSLFTSIFLPGFWIALTVHQLNQLPFPLLASISTSKIGLPVSSSIEIFIMLIFFDLFREAGVRLPKTVGQTVAVLGGLIVGDAAIRAGFTSPSTLVVGALTVISSYTLINQNILGNVFLLRIVTLIISSFFGMYGFFVCVLFLLTYISSLESFGRPYLSTLYKVNAPDMMKGFLKMPFKFKSKDHMYDARRKKE</sequence>
<dbReference type="PANTHER" id="PTHR22550">
    <property type="entry name" value="SPORE GERMINATION PROTEIN"/>
    <property type="match status" value="1"/>
</dbReference>
<evidence type="ECO:0000256" key="4">
    <source>
        <dbReference type="PIRNR" id="PIRNR005690"/>
    </source>
</evidence>
<dbReference type="Proteomes" id="UP001549363">
    <property type="component" value="Unassembled WGS sequence"/>
</dbReference>
<keyword evidence="5" id="KW-0812">Transmembrane</keyword>
<evidence type="ECO:0000256" key="5">
    <source>
        <dbReference type="SAM" id="Phobius"/>
    </source>
</evidence>
<dbReference type="InterPro" id="IPR050768">
    <property type="entry name" value="UPF0353/GerABKA_families"/>
</dbReference>
<comment type="subcellular location">
    <subcellularLocation>
        <location evidence="4">Cell membrane</location>
    </subcellularLocation>
    <subcellularLocation>
        <location evidence="1">Membrane</location>
        <topology evidence="1">Multi-pass membrane protein</topology>
    </subcellularLocation>
</comment>
<proteinExistence type="inferred from homology"/>
<comment type="similarity">
    <text evidence="2 4">Belongs to the GerABKA family.</text>
</comment>
<gene>
    <name evidence="6" type="ORF">ABIA69_001035</name>
</gene>
<comment type="caution">
    <text evidence="6">The sequence shown here is derived from an EMBL/GenBank/DDBJ whole genome shotgun (WGS) entry which is preliminary data.</text>
</comment>
<dbReference type="RefSeq" id="WP_354471133.1">
    <property type="nucleotide sequence ID" value="NZ_JBEPSB010000003.1"/>
</dbReference>
<reference evidence="6 7" key="1">
    <citation type="submission" date="2024-06" db="EMBL/GenBank/DDBJ databases">
        <title>Sorghum-associated microbial communities from plants grown in Nebraska, USA.</title>
        <authorList>
            <person name="Schachtman D."/>
        </authorList>
    </citation>
    <scope>NUCLEOTIDE SEQUENCE [LARGE SCALE GENOMIC DNA]</scope>
    <source>
        <strain evidence="6 7">736</strain>
    </source>
</reference>
<dbReference type="PIRSF" id="PIRSF005690">
    <property type="entry name" value="GerBA"/>
    <property type="match status" value="1"/>
</dbReference>
<name>A0ABV2PG24_9BACI</name>
<protein>
    <recommendedName>
        <fullName evidence="8">Spore germination protein</fullName>
    </recommendedName>
</protein>
<dbReference type="Pfam" id="PF03323">
    <property type="entry name" value="GerA"/>
    <property type="match status" value="1"/>
</dbReference>
<evidence type="ECO:0000256" key="1">
    <source>
        <dbReference type="ARBA" id="ARBA00004141"/>
    </source>
</evidence>
<dbReference type="PANTHER" id="PTHR22550:SF5">
    <property type="entry name" value="LEUCINE ZIPPER PROTEIN 4"/>
    <property type="match status" value="1"/>
</dbReference>
<feature type="transmembrane region" description="Helical" evidence="5">
    <location>
        <begin position="282"/>
        <end position="302"/>
    </location>
</feature>
<evidence type="ECO:0000313" key="7">
    <source>
        <dbReference type="Proteomes" id="UP001549363"/>
    </source>
</evidence>
<organism evidence="6 7">
    <name type="scientific">Lysinibacillus parviboronicapiens</name>
    <dbReference type="NCBI Taxonomy" id="436516"/>
    <lineage>
        <taxon>Bacteria</taxon>
        <taxon>Bacillati</taxon>
        <taxon>Bacillota</taxon>
        <taxon>Bacilli</taxon>
        <taxon>Bacillales</taxon>
        <taxon>Bacillaceae</taxon>
        <taxon>Lysinibacillus</taxon>
    </lineage>
</organism>
<feature type="transmembrane region" description="Helical" evidence="5">
    <location>
        <begin position="376"/>
        <end position="394"/>
    </location>
</feature>
<dbReference type="InterPro" id="IPR004995">
    <property type="entry name" value="Spore_Ger"/>
</dbReference>
<evidence type="ECO:0000256" key="3">
    <source>
        <dbReference type="ARBA" id="ARBA00023136"/>
    </source>
</evidence>
<evidence type="ECO:0000256" key="2">
    <source>
        <dbReference type="ARBA" id="ARBA00005278"/>
    </source>
</evidence>